<dbReference type="PANTHER" id="PTHR42928:SF5">
    <property type="entry name" value="BLR1237 PROTEIN"/>
    <property type="match status" value="1"/>
</dbReference>
<protein>
    <recommendedName>
        <fullName evidence="5">Tripartite tricarboxylate transporter substrate binding protein</fullName>
    </recommendedName>
</protein>
<accession>A0A8J2YKG2</accession>
<gene>
    <name evidence="3" type="ORF">GCM10007276_26960</name>
</gene>
<evidence type="ECO:0000313" key="3">
    <source>
        <dbReference type="EMBL" id="GGE48414.1"/>
    </source>
</evidence>
<evidence type="ECO:0008006" key="5">
    <source>
        <dbReference type="Google" id="ProtNLM"/>
    </source>
</evidence>
<dbReference type="InterPro" id="IPR005064">
    <property type="entry name" value="BUG"/>
</dbReference>
<dbReference type="InterPro" id="IPR042100">
    <property type="entry name" value="Bug_dom1"/>
</dbReference>
<evidence type="ECO:0000313" key="4">
    <source>
        <dbReference type="Proteomes" id="UP000602745"/>
    </source>
</evidence>
<dbReference type="Proteomes" id="UP000602745">
    <property type="component" value="Unassembled WGS sequence"/>
</dbReference>
<feature type="chain" id="PRO_5035269562" description="Tripartite tricarboxylate transporter substrate binding protein" evidence="2">
    <location>
        <begin position="27"/>
        <end position="324"/>
    </location>
</feature>
<organism evidence="3 4">
    <name type="scientific">Agaricicola taiwanensis</name>
    <dbReference type="NCBI Taxonomy" id="591372"/>
    <lineage>
        <taxon>Bacteria</taxon>
        <taxon>Pseudomonadati</taxon>
        <taxon>Pseudomonadota</taxon>
        <taxon>Alphaproteobacteria</taxon>
        <taxon>Rhodobacterales</taxon>
        <taxon>Paracoccaceae</taxon>
        <taxon>Agaricicola</taxon>
    </lineage>
</organism>
<dbReference type="Gene3D" id="3.40.190.10">
    <property type="entry name" value="Periplasmic binding protein-like II"/>
    <property type="match status" value="1"/>
</dbReference>
<comment type="similarity">
    <text evidence="1">Belongs to the UPF0065 (bug) family.</text>
</comment>
<dbReference type="EMBL" id="BMCP01000003">
    <property type="protein sequence ID" value="GGE48414.1"/>
    <property type="molecule type" value="Genomic_DNA"/>
</dbReference>
<dbReference type="RefSeq" id="WP_188410331.1">
    <property type="nucleotide sequence ID" value="NZ_BMCP01000003.1"/>
</dbReference>
<dbReference type="SUPFAM" id="SSF53850">
    <property type="entry name" value="Periplasmic binding protein-like II"/>
    <property type="match status" value="1"/>
</dbReference>
<evidence type="ECO:0000256" key="2">
    <source>
        <dbReference type="SAM" id="SignalP"/>
    </source>
</evidence>
<reference evidence="3" key="2">
    <citation type="submission" date="2020-09" db="EMBL/GenBank/DDBJ databases">
        <authorList>
            <person name="Sun Q."/>
            <person name="Sedlacek I."/>
        </authorList>
    </citation>
    <scope>NUCLEOTIDE SEQUENCE</scope>
    <source>
        <strain evidence="3">CCM 7684</strain>
    </source>
</reference>
<sequence>MMIANSVKRIAATIVAAAALMGSAAAQDYPTEPVTIVVPFAPGGRVDGIARVLAESLSKQLGQPFVVSNREGAGGSVGADYVAKAKPDGYTLLLNSAGTHAILPNVDKNLAYDSVKDFTPIANLVEGFTFIGAHTSVKADNIKELIDLAKENPGKIGFATSGVGTYGHFAGESFKIASDINLLHVPYRGSGPAMNDLAAGHVPLMIAGEIVELAKAGKIKILAVTNEQRWHELPDVPTLKESGFPQFTLHSWIGLVGPAGLPAGVVEKLSKATETAMADPAVQDRLKGLGVVVNFSSPEAFAKRISEDRAAYGEIVKKAGLTFK</sequence>
<name>A0A8J2YKG2_9RHOB</name>
<keyword evidence="2" id="KW-0732">Signal</keyword>
<evidence type="ECO:0000256" key="1">
    <source>
        <dbReference type="ARBA" id="ARBA00006987"/>
    </source>
</evidence>
<dbReference type="PIRSF" id="PIRSF017082">
    <property type="entry name" value="YflP"/>
    <property type="match status" value="1"/>
</dbReference>
<dbReference type="CDD" id="cd07012">
    <property type="entry name" value="PBP2_Bug_TTT"/>
    <property type="match status" value="1"/>
</dbReference>
<reference evidence="3" key="1">
    <citation type="journal article" date="2014" name="Int. J. Syst. Evol. Microbiol.">
        <title>Complete genome sequence of Corynebacterium casei LMG S-19264T (=DSM 44701T), isolated from a smear-ripened cheese.</title>
        <authorList>
            <consortium name="US DOE Joint Genome Institute (JGI-PGF)"/>
            <person name="Walter F."/>
            <person name="Albersmeier A."/>
            <person name="Kalinowski J."/>
            <person name="Ruckert C."/>
        </authorList>
    </citation>
    <scope>NUCLEOTIDE SEQUENCE</scope>
    <source>
        <strain evidence="3">CCM 7684</strain>
    </source>
</reference>
<comment type="caution">
    <text evidence="3">The sequence shown here is derived from an EMBL/GenBank/DDBJ whole genome shotgun (WGS) entry which is preliminary data.</text>
</comment>
<dbReference type="Pfam" id="PF03401">
    <property type="entry name" value="TctC"/>
    <property type="match status" value="1"/>
</dbReference>
<dbReference type="PANTHER" id="PTHR42928">
    <property type="entry name" value="TRICARBOXYLATE-BINDING PROTEIN"/>
    <property type="match status" value="1"/>
</dbReference>
<dbReference type="AlphaFoldDB" id="A0A8J2YKG2"/>
<proteinExistence type="inferred from homology"/>
<feature type="signal peptide" evidence="2">
    <location>
        <begin position="1"/>
        <end position="26"/>
    </location>
</feature>
<dbReference type="Gene3D" id="3.40.190.150">
    <property type="entry name" value="Bordetella uptake gene, domain 1"/>
    <property type="match status" value="1"/>
</dbReference>
<keyword evidence="4" id="KW-1185">Reference proteome</keyword>